<dbReference type="RefSeq" id="WP_045035551.1">
    <property type="nucleotide sequence ID" value="NZ_CAMQYU010000026.1"/>
</dbReference>
<sequence>MTKSPQSLFNTIYTLDLLCQQLSVLSHAQNSDSNAQVITQLALSEQEQITLIQLKVEAIKQALDCALSAVEVHDETAIKQALLLAMYELTQQHIPSTLMKYQVDPVLAG</sequence>
<protein>
    <submittedName>
        <fullName evidence="1">Uncharacterized protein</fullName>
    </submittedName>
</protein>
<dbReference type="OrthoDB" id="5828976at2"/>
<dbReference type="AlphaFoldDB" id="A0A0D8PA11"/>
<name>A0A0D8PA11_9GAMM</name>
<dbReference type="EMBL" id="PYLW01000011">
    <property type="protein sequence ID" value="PSV96532.1"/>
    <property type="molecule type" value="Genomic_DNA"/>
</dbReference>
<evidence type="ECO:0000313" key="1">
    <source>
        <dbReference type="EMBL" id="PSV96532.1"/>
    </source>
</evidence>
<dbReference type="EMBL" id="PYOP01000002">
    <property type="protein sequence ID" value="PSW99529.1"/>
    <property type="molecule type" value="Genomic_DNA"/>
</dbReference>
<organism evidence="1 4">
    <name type="scientific">Photobacterium iliopiscarium</name>
    <dbReference type="NCBI Taxonomy" id="56192"/>
    <lineage>
        <taxon>Bacteria</taxon>
        <taxon>Pseudomonadati</taxon>
        <taxon>Pseudomonadota</taxon>
        <taxon>Gammaproteobacteria</taxon>
        <taxon>Vibrionales</taxon>
        <taxon>Vibrionaceae</taxon>
        <taxon>Photobacterium</taxon>
    </lineage>
</organism>
<reference evidence="1 4" key="1">
    <citation type="submission" date="2018-01" db="EMBL/GenBank/DDBJ databases">
        <title>Whole genome sequencing of Histamine producing bacteria.</title>
        <authorList>
            <person name="Butler K."/>
        </authorList>
    </citation>
    <scope>NUCLEOTIDE SEQUENCE [LARGE SCALE GENOMIC DNA]</scope>
    <source>
        <strain evidence="2 3">ATCC 51761</strain>
        <strain evidence="1 4">NCIMB 13481</strain>
    </source>
</reference>
<comment type="caution">
    <text evidence="1">The sequence shown here is derived from an EMBL/GenBank/DDBJ whole genome shotgun (WGS) entry which is preliminary data.</text>
</comment>
<proteinExistence type="predicted"/>
<evidence type="ECO:0000313" key="4">
    <source>
        <dbReference type="Proteomes" id="UP000241954"/>
    </source>
</evidence>
<evidence type="ECO:0000313" key="2">
    <source>
        <dbReference type="EMBL" id="PSW99529.1"/>
    </source>
</evidence>
<evidence type="ECO:0000313" key="3">
    <source>
        <dbReference type="Proteomes" id="UP000241190"/>
    </source>
</evidence>
<dbReference type="GeneID" id="93547428"/>
<dbReference type="Proteomes" id="UP000241190">
    <property type="component" value="Unassembled WGS sequence"/>
</dbReference>
<keyword evidence="3" id="KW-1185">Reference proteome</keyword>
<gene>
    <name evidence="1" type="ORF">C9I88_11335</name>
    <name evidence="2" type="ORF">C9J52_01725</name>
</gene>
<dbReference type="Proteomes" id="UP000241954">
    <property type="component" value="Unassembled WGS sequence"/>
</dbReference>
<accession>A0A0D8PA11</accession>